<feature type="chain" id="PRO_5046080914" description="DNA primase" evidence="2">
    <location>
        <begin position="24"/>
        <end position="83"/>
    </location>
</feature>
<dbReference type="EMBL" id="JBAWSY010000024">
    <property type="protein sequence ID" value="MEI4771657.1"/>
    <property type="molecule type" value="Genomic_DNA"/>
</dbReference>
<evidence type="ECO:0000313" key="3">
    <source>
        <dbReference type="EMBL" id="MEI4771657.1"/>
    </source>
</evidence>
<keyword evidence="2" id="KW-0732">Signal</keyword>
<evidence type="ECO:0008006" key="5">
    <source>
        <dbReference type="Google" id="ProtNLM"/>
    </source>
</evidence>
<evidence type="ECO:0000256" key="2">
    <source>
        <dbReference type="SAM" id="SignalP"/>
    </source>
</evidence>
<organism evidence="3 4">
    <name type="scientific">Psychrobacillus mangrovi</name>
    <dbReference type="NCBI Taxonomy" id="3117745"/>
    <lineage>
        <taxon>Bacteria</taxon>
        <taxon>Bacillati</taxon>
        <taxon>Bacillota</taxon>
        <taxon>Bacilli</taxon>
        <taxon>Bacillales</taxon>
        <taxon>Bacillaceae</taxon>
        <taxon>Psychrobacillus</taxon>
    </lineage>
</organism>
<protein>
    <recommendedName>
        <fullName evidence="5">DNA primase</fullName>
    </recommendedName>
</protein>
<sequence>MMKRKMIALPLALSSLLIIGACGDDDADVEDIEVNDPVLEDDGENDTGIENEANDEKEKIEEDEDPEMQDEGSINDSTDDAND</sequence>
<comment type="caution">
    <text evidence="3">The sequence shown here is derived from an EMBL/GenBank/DDBJ whole genome shotgun (WGS) entry which is preliminary data.</text>
</comment>
<gene>
    <name evidence="3" type="ORF">WAX74_18710</name>
</gene>
<feature type="compositionally biased region" description="Acidic residues" evidence="1">
    <location>
        <begin position="28"/>
        <end position="53"/>
    </location>
</feature>
<reference evidence="3 4" key="1">
    <citation type="submission" date="2024-01" db="EMBL/GenBank/DDBJ databases">
        <title>Seven novel Bacillus-like species.</title>
        <authorList>
            <person name="Liu G."/>
        </authorList>
    </citation>
    <scope>NUCLEOTIDE SEQUENCE [LARGE SCALE GENOMIC DNA]</scope>
    <source>
        <strain evidence="3 4">FJAT-51614</strain>
    </source>
</reference>
<name>A0ABU8FBN5_9BACI</name>
<evidence type="ECO:0000256" key="1">
    <source>
        <dbReference type="SAM" id="MobiDB-lite"/>
    </source>
</evidence>
<dbReference type="RefSeq" id="WP_336499203.1">
    <property type="nucleotide sequence ID" value="NZ_JBAWSY010000024.1"/>
</dbReference>
<evidence type="ECO:0000313" key="4">
    <source>
        <dbReference type="Proteomes" id="UP001364890"/>
    </source>
</evidence>
<keyword evidence="4" id="KW-1185">Reference proteome</keyword>
<dbReference type="Proteomes" id="UP001364890">
    <property type="component" value="Unassembled WGS sequence"/>
</dbReference>
<feature type="region of interest" description="Disordered" evidence="1">
    <location>
        <begin position="28"/>
        <end position="83"/>
    </location>
</feature>
<feature type="signal peptide" evidence="2">
    <location>
        <begin position="1"/>
        <end position="23"/>
    </location>
</feature>
<accession>A0ABU8FBN5</accession>
<dbReference type="PROSITE" id="PS51257">
    <property type="entry name" value="PROKAR_LIPOPROTEIN"/>
    <property type="match status" value="1"/>
</dbReference>
<feature type="compositionally biased region" description="Acidic residues" evidence="1">
    <location>
        <begin position="61"/>
        <end position="70"/>
    </location>
</feature>
<proteinExistence type="predicted"/>